<dbReference type="STRING" id="51240.A0A2I4DUF1"/>
<evidence type="ECO:0000313" key="3">
    <source>
        <dbReference type="Proteomes" id="UP000235220"/>
    </source>
</evidence>
<feature type="region of interest" description="Disordered" evidence="2">
    <location>
        <begin position="398"/>
        <end position="432"/>
    </location>
</feature>
<name>A0A2I4DUF1_JUGRE</name>
<dbReference type="AlphaFoldDB" id="A0A2I4DUF1"/>
<feature type="region of interest" description="Disordered" evidence="2">
    <location>
        <begin position="1"/>
        <end position="163"/>
    </location>
</feature>
<feature type="region of interest" description="Disordered" evidence="2">
    <location>
        <begin position="350"/>
        <end position="375"/>
    </location>
</feature>
<evidence type="ECO:0000256" key="1">
    <source>
        <dbReference type="SAM" id="Coils"/>
    </source>
</evidence>
<feature type="compositionally biased region" description="Basic and acidic residues" evidence="2">
    <location>
        <begin position="22"/>
        <end position="33"/>
    </location>
</feature>
<feature type="compositionally biased region" description="Basic and acidic residues" evidence="2">
    <location>
        <begin position="154"/>
        <end position="163"/>
    </location>
</feature>
<dbReference type="Gramene" id="Jr14_05780_p1">
    <property type="protein sequence ID" value="cds.Jr14_05780_p1"/>
    <property type="gene ID" value="Jr14_05780"/>
</dbReference>
<dbReference type="KEGG" id="jre:108983553"/>
<keyword evidence="3" id="KW-1185">Reference proteome</keyword>
<evidence type="ECO:0000256" key="2">
    <source>
        <dbReference type="SAM" id="MobiDB-lite"/>
    </source>
</evidence>
<feature type="coiled-coil region" evidence="1">
    <location>
        <begin position="312"/>
        <end position="339"/>
    </location>
</feature>
<accession>A0A2I4DUF1</accession>
<dbReference type="OrthoDB" id="660305at2759"/>
<dbReference type="RefSeq" id="XP_018810772.1">
    <property type="nucleotide sequence ID" value="XM_018955227.2"/>
</dbReference>
<evidence type="ECO:0000313" key="4">
    <source>
        <dbReference type="RefSeq" id="XP_018810772.1"/>
    </source>
</evidence>
<proteinExistence type="predicted"/>
<organism evidence="3 4">
    <name type="scientific">Juglans regia</name>
    <name type="common">English walnut</name>
    <dbReference type="NCBI Taxonomy" id="51240"/>
    <lineage>
        <taxon>Eukaryota</taxon>
        <taxon>Viridiplantae</taxon>
        <taxon>Streptophyta</taxon>
        <taxon>Embryophyta</taxon>
        <taxon>Tracheophyta</taxon>
        <taxon>Spermatophyta</taxon>
        <taxon>Magnoliopsida</taxon>
        <taxon>eudicotyledons</taxon>
        <taxon>Gunneridae</taxon>
        <taxon>Pentapetalae</taxon>
        <taxon>rosids</taxon>
        <taxon>fabids</taxon>
        <taxon>Fagales</taxon>
        <taxon>Juglandaceae</taxon>
        <taxon>Juglans</taxon>
    </lineage>
</organism>
<keyword evidence="1" id="KW-0175">Coiled coil</keyword>
<dbReference type="PANTHER" id="PTHR34466:SF3">
    <property type="entry name" value="OS11G0129800 PROTEIN"/>
    <property type="match status" value="1"/>
</dbReference>
<gene>
    <name evidence="4" type="primary">LOC108983553</name>
</gene>
<feature type="compositionally biased region" description="Low complexity" evidence="2">
    <location>
        <begin position="83"/>
        <end position="95"/>
    </location>
</feature>
<dbReference type="GeneID" id="108983553"/>
<dbReference type="PANTHER" id="PTHR34466">
    <property type="entry name" value="OS11G0129800 PROTEIN"/>
    <property type="match status" value="1"/>
</dbReference>
<reference evidence="4" key="1">
    <citation type="submission" date="2025-08" db="UniProtKB">
        <authorList>
            <consortium name="RefSeq"/>
        </authorList>
    </citation>
    <scope>IDENTIFICATION</scope>
    <source>
        <tissue evidence="4">Leaves</tissue>
    </source>
</reference>
<protein>
    <submittedName>
        <fullName evidence="4">Uncharacterized protein LOC108983553</fullName>
    </submittedName>
</protein>
<sequence>MAVAAFKSSSRRGHLTTTTHPAGRESSDKENPPKKAPIRRSRSVSAFPRRTNAEIPSISDDFLNKRDNPLFWSGGSGSPLESTTTNTNANADTGAVSNGGVDNRRGRSVARTAGVGSNKGPGSGKETARSLSRVYTGRRDRSVSRQHFATSESEAEHDRGLSEDFKIRSDRNVVSSNAKKGGLVRSGSDIWSGQSEAEPSDGFATTLSCWQTPTNERVSVASSLSEAEDKIIKPVCEQMKSVQGDNVECDSSGGGIYETVRAEVRRAISEIQNDLEIAIRRNNATDIATTNVADIPPDLVNPGAVELVLNYRREYAKKLEQSLERARKLQADLAVEEHRGHELSRILKEILPDPKTPSVQKSRPGRKSSIERRKMSKRLEEEAMAYFDECISLSTFDSSDFSSPEDPPLDLATPVGNSVSLPQASSSASTTNFTKSSFINTKQDSYMQGQMMNGRDVPGLTAGTSSKEPNLDLASPNSAIAERSWKFQFSVAGKTAETVELQQDIRKYIRNFKKHDFDSEIARSNRYDADEYNLQASEQSFLCDRVKLKNRIESGGLLLCGGGITISCSSPFASIT</sequence>
<dbReference type="Proteomes" id="UP000235220">
    <property type="component" value="Chromosome 14"/>
</dbReference>